<dbReference type="Gene3D" id="2.30.110.10">
    <property type="entry name" value="Electron Transport, Fmn-binding Protein, Chain A"/>
    <property type="match status" value="1"/>
</dbReference>
<dbReference type="PANTHER" id="PTHR34071:SF2">
    <property type="entry name" value="FLAVIN-NUCLEOTIDE-BINDING PROTEIN"/>
    <property type="match status" value="1"/>
</dbReference>
<dbReference type="InterPro" id="IPR012349">
    <property type="entry name" value="Split_barrel_FMN-bd"/>
</dbReference>
<organism evidence="1 2">
    <name type="scientific">Subdoligranulum variabile</name>
    <dbReference type="NCBI Taxonomy" id="214851"/>
    <lineage>
        <taxon>Bacteria</taxon>
        <taxon>Bacillati</taxon>
        <taxon>Bacillota</taxon>
        <taxon>Clostridia</taxon>
        <taxon>Eubacteriales</taxon>
        <taxon>Oscillospiraceae</taxon>
        <taxon>Subdoligranulum</taxon>
    </lineage>
</organism>
<dbReference type="Pfam" id="PF12900">
    <property type="entry name" value="Pyridox_ox_2"/>
    <property type="match status" value="1"/>
</dbReference>
<dbReference type="PANTHER" id="PTHR34071">
    <property type="entry name" value="5-NITROIMIDAZOLE ANTIBIOTICS RESISTANCE PROTEIN, NIMA-FAMILY-RELATED PROTEIN-RELATED"/>
    <property type="match status" value="1"/>
</dbReference>
<dbReference type="AlphaFoldDB" id="A0A921LNQ1"/>
<protein>
    <submittedName>
        <fullName evidence="1">Pyridoxamine 5'-phosphate oxidase family protein</fullName>
    </submittedName>
</protein>
<dbReference type="InterPro" id="IPR024747">
    <property type="entry name" value="Pyridox_Oxase-rel"/>
</dbReference>
<name>A0A921LNQ1_9FIRM</name>
<sequence>MRRKDREITDFAAMTDIVQACRCCRLGLTDTDGTAYIVPLNFGFTVEDKTLTLWFHGAAEGKKLDLLRQASVVTFEMDTDHQLIPGAQAADYSFAYRSVMGRGTVEFAAGEEQRLQGLRCIMEHYTHRSDWPVPPAMVRATAVFCLRVTGWTAKAHRAP</sequence>
<reference evidence="1" key="2">
    <citation type="submission" date="2021-09" db="EMBL/GenBank/DDBJ databases">
        <authorList>
            <person name="Gilroy R."/>
        </authorList>
    </citation>
    <scope>NUCLEOTIDE SEQUENCE</scope>
    <source>
        <strain evidence="1">ChiBcec21-2208</strain>
    </source>
</reference>
<dbReference type="EMBL" id="DYVE01000126">
    <property type="protein sequence ID" value="HJG27987.1"/>
    <property type="molecule type" value="Genomic_DNA"/>
</dbReference>
<reference evidence="1" key="1">
    <citation type="journal article" date="2021" name="PeerJ">
        <title>Extensive microbial diversity within the chicken gut microbiome revealed by metagenomics and culture.</title>
        <authorList>
            <person name="Gilroy R."/>
            <person name="Ravi A."/>
            <person name="Getino M."/>
            <person name="Pursley I."/>
            <person name="Horton D.L."/>
            <person name="Alikhan N.F."/>
            <person name="Baker D."/>
            <person name="Gharbi K."/>
            <person name="Hall N."/>
            <person name="Watson M."/>
            <person name="Adriaenssens E.M."/>
            <person name="Foster-Nyarko E."/>
            <person name="Jarju S."/>
            <person name="Secka A."/>
            <person name="Antonio M."/>
            <person name="Oren A."/>
            <person name="Chaudhuri R.R."/>
            <person name="La Ragione R."/>
            <person name="Hildebrand F."/>
            <person name="Pallen M.J."/>
        </authorList>
    </citation>
    <scope>NUCLEOTIDE SEQUENCE</scope>
    <source>
        <strain evidence="1">ChiBcec21-2208</strain>
    </source>
</reference>
<comment type="caution">
    <text evidence="1">The sequence shown here is derived from an EMBL/GenBank/DDBJ whole genome shotgun (WGS) entry which is preliminary data.</text>
</comment>
<proteinExistence type="predicted"/>
<accession>A0A921LNQ1</accession>
<dbReference type="SUPFAM" id="SSF50475">
    <property type="entry name" value="FMN-binding split barrel"/>
    <property type="match status" value="1"/>
</dbReference>
<evidence type="ECO:0000313" key="1">
    <source>
        <dbReference type="EMBL" id="HJG27987.1"/>
    </source>
</evidence>
<evidence type="ECO:0000313" key="2">
    <source>
        <dbReference type="Proteomes" id="UP000782880"/>
    </source>
</evidence>
<dbReference type="Proteomes" id="UP000782880">
    <property type="component" value="Unassembled WGS sequence"/>
</dbReference>
<gene>
    <name evidence="1" type="ORF">K8V20_04985</name>
</gene>